<evidence type="ECO:0008006" key="3">
    <source>
        <dbReference type="Google" id="ProtNLM"/>
    </source>
</evidence>
<evidence type="ECO:0000313" key="1">
    <source>
        <dbReference type="EMBL" id="GAA3523262.1"/>
    </source>
</evidence>
<dbReference type="Proteomes" id="UP001500689">
    <property type="component" value="Unassembled WGS sequence"/>
</dbReference>
<comment type="caution">
    <text evidence="1">The sequence shown here is derived from an EMBL/GenBank/DDBJ whole genome shotgun (WGS) entry which is preliminary data.</text>
</comment>
<name>A0ABP6UZC2_9PSEU</name>
<accession>A0ABP6UZC2</accession>
<organism evidence="1 2">
    <name type="scientific">Amycolatopsis ultiminotia</name>
    <dbReference type="NCBI Taxonomy" id="543629"/>
    <lineage>
        <taxon>Bacteria</taxon>
        <taxon>Bacillati</taxon>
        <taxon>Actinomycetota</taxon>
        <taxon>Actinomycetes</taxon>
        <taxon>Pseudonocardiales</taxon>
        <taxon>Pseudonocardiaceae</taxon>
        <taxon>Amycolatopsis</taxon>
    </lineage>
</organism>
<sequence length="83" mass="8629">MVWRVARGLAAVTGGVGPGVVLRRGRLVVPVGVRRRCRIVGGAQVLLVALTEEGVLVVYPQDRLAEMVGGFHTRLVAAGSGIG</sequence>
<proteinExistence type="predicted"/>
<dbReference type="EMBL" id="BAAAZN010000001">
    <property type="protein sequence ID" value="GAA3523262.1"/>
    <property type="molecule type" value="Genomic_DNA"/>
</dbReference>
<reference evidence="2" key="1">
    <citation type="journal article" date="2019" name="Int. J. Syst. Evol. Microbiol.">
        <title>The Global Catalogue of Microorganisms (GCM) 10K type strain sequencing project: providing services to taxonomists for standard genome sequencing and annotation.</title>
        <authorList>
            <consortium name="The Broad Institute Genomics Platform"/>
            <consortium name="The Broad Institute Genome Sequencing Center for Infectious Disease"/>
            <person name="Wu L."/>
            <person name="Ma J."/>
        </authorList>
    </citation>
    <scope>NUCLEOTIDE SEQUENCE [LARGE SCALE GENOMIC DNA]</scope>
    <source>
        <strain evidence="2">JCM 16898</strain>
    </source>
</reference>
<evidence type="ECO:0000313" key="2">
    <source>
        <dbReference type="Proteomes" id="UP001500689"/>
    </source>
</evidence>
<gene>
    <name evidence="1" type="ORF">GCM10022222_01550</name>
</gene>
<protein>
    <recommendedName>
        <fullName evidence="3">SpoVT-AbrB domain-containing protein</fullName>
    </recommendedName>
</protein>
<keyword evidence="2" id="KW-1185">Reference proteome</keyword>